<evidence type="ECO:0000256" key="1">
    <source>
        <dbReference type="SAM" id="SignalP"/>
    </source>
</evidence>
<proteinExistence type="predicted"/>
<keyword evidence="3" id="KW-1185">Reference proteome</keyword>
<organism evidence="2 3">
    <name type="scientific">Cladorrhinum samala</name>
    <dbReference type="NCBI Taxonomy" id="585594"/>
    <lineage>
        <taxon>Eukaryota</taxon>
        <taxon>Fungi</taxon>
        <taxon>Dikarya</taxon>
        <taxon>Ascomycota</taxon>
        <taxon>Pezizomycotina</taxon>
        <taxon>Sordariomycetes</taxon>
        <taxon>Sordariomycetidae</taxon>
        <taxon>Sordariales</taxon>
        <taxon>Podosporaceae</taxon>
        <taxon>Cladorrhinum</taxon>
    </lineage>
</organism>
<evidence type="ECO:0000313" key="3">
    <source>
        <dbReference type="Proteomes" id="UP001321749"/>
    </source>
</evidence>
<feature type="signal peptide" evidence="1">
    <location>
        <begin position="1"/>
        <end position="17"/>
    </location>
</feature>
<dbReference type="AlphaFoldDB" id="A0AAV9HZV9"/>
<evidence type="ECO:0000313" key="2">
    <source>
        <dbReference type="EMBL" id="KAK4464586.1"/>
    </source>
</evidence>
<dbReference type="InterPro" id="IPR035973">
    <property type="entry name" value="Cyt_c_oxidase_su3-like_sf"/>
</dbReference>
<gene>
    <name evidence="2" type="ORF">QBC42DRAFT_43840</name>
</gene>
<dbReference type="GO" id="GO:0009055">
    <property type="term" value="F:electron transfer activity"/>
    <property type="evidence" value="ECO:0007669"/>
    <property type="project" value="InterPro"/>
</dbReference>
<comment type="caution">
    <text evidence="2">The sequence shown here is derived from an EMBL/GenBank/DDBJ whole genome shotgun (WGS) entry which is preliminary data.</text>
</comment>
<sequence>MLFLVVVLISTITGNQGKIRIDRSLCCCFQPKKKPVIPVPSLLSRSRGKPSKHLHTRIRAFFFFFFFPLSFCNTHHTHARTHAHTHRPLLPRKTKETHLKHTSLTKCLVLVWSGVSVHTPHGAAPKGKGDRLWGLGFFFLSLELYTPAHSLSSMLSISPWAFCTRFFPSKRSPVQEAQSSRRR</sequence>
<accession>A0AAV9HZV9</accession>
<dbReference type="EMBL" id="MU864947">
    <property type="protein sequence ID" value="KAK4464586.1"/>
    <property type="molecule type" value="Genomic_DNA"/>
</dbReference>
<reference evidence="2" key="2">
    <citation type="submission" date="2023-06" db="EMBL/GenBank/DDBJ databases">
        <authorList>
            <consortium name="Lawrence Berkeley National Laboratory"/>
            <person name="Mondo S.J."/>
            <person name="Hensen N."/>
            <person name="Bonometti L."/>
            <person name="Westerberg I."/>
            <person name="Brannstrom I.O."/>
            <person name="Guillou S."/>
            <person name="Cros-Aarteil S."/>
            <person name="Calhoun S."/>
            <person name="Haridas S."/>
            <person name="Kuo A."/>
            <person name="Pangilinan J."/>
            <person name="Riley R."/>
            <person name="Labutti K."/>
            <person name="Andreopoulos B."/>
            <person name="Lipzen A."/>
            <person name="Chen C."/>
            <person name="Yanf M."/>
            <person name="Daum C."/>
            <person name="Ng V."/>
            <person name="Clum A."/>
            <person name="Steindorff A."/>
            <person name="Ohm R."/>
            <person name="Martin F."/>
            <person name="Silar P."/>
            <person name="Natvig D."/>
            <person name="Lalanne C."/>
            <person name="Gautier V."/>
            <person name="Ament-Velasquez S.L."/>
            <person name="Kruys A."/>
            <person name="Hutchinson M.I."/>
            <person name="Powell A.J."/>
            <person name="Barry K."/>
            <person name="Miller A.N."/>
            <person name="Grigoriev I.V."/>
            <person name="Debuchy R."/>
            <person name="Gladieux P."/>
            <person name="Thoren M.H."/>
            <person name="Johannesson H."/>
        </authorList>
    </citation>
    <scope>NUCLEOTIDE SEQUENCE</scope>
    <source>
        <strain evidence="2">PSN324</strain>
    </source>
</reference>
<name>A0AAV9HZV9_9PEZI</name>
<feature type="chain" id="PRO_5043765420" description="Secreted protein" evidence="1">
    <location>
        <begin position="18"/>
        <end position="183"/>
    </location>
</feature>
<dbReference type="Proteomes" id="UP001321749">
    <property type="component" value="Unassembled WGS sequence"/>
</dbReference>
<dbReference type="SUPFAM" id="SSF81452">
    <property type="entry name" value="Cytochrome c oxidase subunit III-like"/>
    <property type="match status" value="1"/>
</dbReference>
<dbReference type="GO" id="GO:0016020">
    <property type="term" value="C:membrane"/>
    <property type="evidence" value="ECO:0007669"/>
    <property type="project" value="InterPro"/>
</dbReference>
<evidence type="ECO:0008006" key="4">
    <source>
        <dbReference type="Google" id="ProtNLM"/>
    </source>
</evidence>
<reference evidence="2" key="1">
    <citation type="journal article" date="2023" name="Mol. Phylogenet. Evol.">
        <title>Genome-scale phylogeny and comparative genomics of the fungal order Sordariales.</title>
        <authorList>
            <person name="Hensen N."/>
            <person name="Bonometti L."/>
            <person name="Westerberg I."/>
            <person name="Brannstrom I.O."/>
            <person name="Guillou S."/>
            <person name="Cros-Aarteil S."/>
            <person name="Calhoun S."/>
            <person name="Haridas S."/>
            <person name="Kuo A."/>
            <person name="Mondo S."/>
            <person name="Pangilinan J."/>
            <person name="Riley R."/>
            <person name="LaButti K."/>
            <person name="Andreopoulos B."/>
            <person name="Lipzen A."/>
            <person name="Chen C."/>
            <person name="Yan M."/>
            <person name="Daum C."/>
            <person name="Ng V."/>
            <person name="Clum A."/>
            <person name="Steindorff A."/>
            <person name="Ohm R.A."/>
            <person name="Martin F."/>
            <person name="Silar P."/>
            <person name="Natvig D.O."/>
            <person name="Lalanne C."/>
            <person name="Gautier V."/>
            <person name="Ament-Velasquez S.L."/>
            <person name="Kruys A."/>
            <person name="Hutchinson M.I."/>
            <person name="Powell A.J."/>
            <person name="Barry K."/>
            <person name="Miller A.N."/>
            <person name="Grigoriev I.V."/>
            <person name="Debuchy R."/>
            <person name="Gladieux P."/>
            <person name="Hiltunen Thoren M."/>
            <person name="Johannesson H."/>
        </authorList>
    </citation>
    <scope>NUCLEOTIDE SEQUENCE</scope>
    <source>
        <strain evidence="2">PSN324</strain>
    </source>
</reference>
<keyword evidence="1" id="KW-0732">Signal</keyword>
<protein>
    <recommendedName>
        <fullName evidence="4">Secreted protein</fullName>
    </recommendedName>
</protein>